<dbReference type="FunFam" id="3.90.190.10:FF:000004">
    <property type="entry name" value="Protein phosphatase Slingshot homolog 2"/>
    <property type="match status" value="1"/>
</dbReference>
<proteinExistence type="inferred from homology"/>
<dbReference type="Gene3D" id="3.90.190.10">
    <property type="entry name" value="Protein tyrosine phosphatase superfamily"/>
    <property type="match status" value="1"/>
</dbReference>
<evidence type="ECO:0000313" key="10">
    <source>
        <dbReference type="RefSeq" id="XP_022320910.1"/>
    </source>
</evidence>
<evidence type="ECO:0000313" key="8">
    <source>
        <dbReference type="Proteomes" id="UP000694844"/>
    </source>
</evidence>
<evidence type="ECO:0000256" key="3">
    <source>
        <dbReference type="ARBA" id="ARBA00022801"/>
    </source>
</evidence>
<accession>A0A8B8CYL7</accession>
<dbReference type="InterPro" id="IPR029021">
    <property type="entry name" value="Prot-tyrosine_phosphatase-like"/>
</dbReference>
<reference evidence="9 10" key="1">
    <citation type="submission" date="2025-04" db="UniProtKB">
        <authorList>
            <consortium name="RefSeq"/>
        </authorList>
    </citation>
    <scope>IDENTIFICATION</scope>
    <source>
        <tissue evidence="9 10">Whole sample</tissue>
    </source>
</reference>
<organism evidence="8 9">
    <name type="scientific">Crassostrea virginica</name>
    <name type="common">Eastern oyster</name>
    <dbReference type="NCBI Taxonomy" id="6565"/>
    <lineage>
        <taxon>Eukaryota</taxon>
        <taxon>Metazoa</taxon>
        <taxon>Spiralia</taxon>
        <taxon>Lophotrochozoa</taxon>
        <taxon>Mollusca</taxon>
        <taxon>Bivalvia</taxon>
        <taxon>Autobranchia</taxon>
        <taxon>Pteriomorphia</taxon>
        <taxon>Ostreida</taxon>
        <taxon>Ostreoidea</taxon>
        <taxon>Ostreidae</taxon>
        <taxon>Crassostrea</taxon>
    </lineage>
</organism>
<dbReference type="PROSITE" id="PS50054">
    <property type="entry name" value="TYR_PHOSPHATASE_DUAL"/>
    <property type="match status" value="1"/>
</dbReference>
<evidence type="ECO:0000256" key="4">
    <source>
        <dbReference type="ARBA" id="ARBA00022912"/>
    </source>
</evidence>
<dbReference type="AlphaFoldDB" id="A0A8B8CYL7"/>
<dbReference type="GO" id="GO:0008579">
    <property type="term" value="F:JUN kinase phosphatase activity"/>
    <property type="evidence" value="ECO:0007669"/>
    <property type="project" value="TreeGrafter"/>
</dbReference>
<evidence type="ECO:0000259" key="7">
    <source>
        <dbReference type="PROSITE" id="PS50056"/>
    </source>
</evidence>
<dbReference type="PANTHER" id="PTHR46377">
    <property type="entry name" value="DUAL SPECIFICITY PROTEIN PHOSPHATASE 19"/>
    <property type="match status" value="1"/>
</dbReference>
<dbReference type="InterPro" id="IPR020422">
    <property type="entry name" value="TYR_PHOSPHATASE_DUAL_dom"/>
</dbReference>
<evidence type="ECO:0000256" key="2">
    <source>
        <dbReference type="ARBA" id="ARBA00013081"/>
    </source>
</evidence>
<evidence type="ECO:0000256" key="1">
    <source>
        <dbReference type="ARBA" id="ARBA00009580"/>
    </source>
</evidence>
<gene>
    <name evidence="9 10" type="primary">LOC111123099</name>
</gene>
<dbReference type="Pfam" id="PF00782">
    <property type="entry name" value="DSPc"/>
    <property type="match status" value="1"/>
</dbReference>
<dbReference type="GO" id="GO:0005737">
    <property type="term" value="C:cytoplasm"/>
    <property type="evidence" value="ECO:0007669"/>
    <property type="project" value="TreeGrafter"/>
</dbReference>
<dbReference type="SUPFAM" id="SSF52799">
    <property type="entry name" value="(Phosphotyrosine protein) phosphatases II"/>
    <property type="match status" value="1"/>
</dbReference>
<dbReference type="GO" id="GO:0004722">
    <property type="term" value="F:protein serine/threonine phosphatase activity"/>
    <property type="evidence" value="ECO:0007669"/>
    <property type="project" value="UniProtKB-EC"/>
</dbReference>
<evidence type="ECO:0000313" key="9">
    <source>
        <dbReference type="RefSeq" id="XP_022320908.1"/>
    </source>
</evidence>
<evidence type="ECO:0000259" key="6">
    <source>
        <dbReference type="PROSITE" id="PS50054"/>
    </source>
</evidence>
<protein>
    <recommendedName>
        <fullName evidence="2">protein-serine/threonine phosphatase</fullName>
        <ecNumber evidence="2">3.1.3.16</ecNumber>
    </recommendedName>
</protein>
<dbReference type="PROSITE" id="PS50056">
    <property type="entry name" value="TYR_PHOSPHATASE_2"/>
    <property type="match status" value="1"/>
</dbReference>
<dbReference type="InterPro" id="IPR000340">
    <property type="entry name" value="Dual-sp_phosphatase_cat-dom"/>
</dbReference>
<dbReference type="RefSeq" id="XP_022320910.1">
    <property type="nucleotide sequence ID" value="XM_022465202.1"/>
</dbReference>
<dbReference type="GeneID" id="111123099"/>
<dbReference type="InterPro" id="IPR000387">
    <property type="entry name" value="Tyr_Pase_dom"/>
</dbReference>
<keyword evidence="3" id="KW-0378">Hydrolase</keyword>
<dbReference type="OrthoDB" id="2017893at2759"/>
<dbReference type="CDD" id="cd14498">
    <property type="entry name" value="DSP"/>
    <property type="match status" value="1"/>
</dbReference>
<feature type="domain" description="Tyrosine specific protein phosphatases" evidence="7">
    <location>
        <begin position="84"/>
        <end position="141"/>
    </location>
</feature>
<keyword evidence="4" id="KW-0904">Protein phosphatase</keyword>
<evidence type="ECO:0000256" key="5">
    <source>
        <dbReference type="ARBA" id="ARBA00048336"/>
    </source>
</evidence>
<dbReference type="EC" id="3.1.3.16" evidence="2"/>
<dbReference type="Proteomes" id="UP000694844">
    <property type="component" value="Chromosome 3"/>
</dbReference>
<keyword evidence="8" id="KW-1185">Reference proteome</keyword>
<sequence length="170" mass="19724">MANSSKPQMVMQLRYNQYHRMDVDEILPGLYLSGCNPAENKEILDSFKISHIVNMASYFDNQFPRTISYYQIKEEDLEDTNLLQYFEKTFKFIDDARKNGGRVLVHCNAGISRAGTMITGYVMKTQKLTLSQAMTFAQSKRRMNPIDPNEGFLKQLKKYEEMLKAAKIIK</sequence>
<dbReference type="PANTHER" id="PTHR46377:SF1">
    <property type="entry name" value="DUAL SPECIFICITY PROTEIN PHOSPHATASE 19"/>
    <property type="match status" value="1"/>
</dbReference>
<dbReference type="SMART" id="SM00195">
    <property type="entry name" value="DSPc"/>
    <property type="match status" value="1"/>
</dbReference>
<name>A0A8B8CYL7_CRAVI</name>
<feature type="domain" description="Tyrosine-protein phosphatase" evidence="6">
    <location>
        <begin position="22"/>
        <end position="165"/>
    </location>
</feature>
<comment type="catalytic activity">
    <reaction evidence="5">
        <text>O-phospho-L-threonyl-[protein] + H2O = L-threonyl-[protein] + phosphate</text>
        <dbReference type="Rhea" id="RHEA:47004"/>
        <dbReference type="Rhea" id="RHEA-COMP:11060"/>
        <dbReference type="Rhea" id="RHEA-COMP:11605"/>
        <dbReference type="ChEBI" id="CHEBI:15377"/>
        <dbReference type="ChEBI" id="CHEBI:30013"/>
        <dbReference type="ChEBI" id="CHEBI:43474"/>
        <dbReference type="ChEBI" id="CHEBI:61977"/>
        <dbReference type="EC" id="3.1.3.16"/>
    </reaction>
</comment>
<dbReference type="KEGG" id="cvn:111123099"/>
<dbReference type="RefSeq" id="XP_022320908.1">
    <property type="nucleotide sequence ID" value="XM_022465200.1"/>
</dbReference>
<comment type="similarity">
    <text evidence="1">Belongs to the protein-tyrosine phosphatase family.</text>
</comment>